<dbReference type="AlphaFoldDB" id="D2UZJ8"/>
<sequence>MSHQEVVYPILFEEPVLRTDLTTSELYTISKEGEGSLFGFPSNSMETRNYKNLLDVCLSSSNTIFEATEKSLELGEENLELKKENEELKEQTSMEKKKMDVLFEQIQVVRKENAETRKELMAEMQALKRELSDYKKENSDEIQALIREHAEEIQALRREHSEEIQALRREHAEEIQSLKKEVKKLNKMVIKLIPHYCEQLVSSTGNLLKKLLDNVGADYFTEQLISEGKHLYAPISLIEFNKFRVFADKVYEERNAIYHKLVLNEEIIKDDQMKDICKRLMAKYPTSTDPEGILNSLIETTKA</sequence>
<dbReference type="VEuPathDB" id="AmoebaDB:NAEGRDRAFT_61964"/>
<evidence type="ECO:0000256" key="1">
    <source>
        <dbReference type="SAM" id="Coils"/>
    </source>
</evidence>
<dbReference type="OrthoDB" id="425925at2759"/>
<protein>
    <submittedName>
        <fullName evidence="2">Predicted protein</fullName>
    </submittedName>
</protein>
<dbReference type="KEGG" id="ngr:NAEGRDRAFT_61964"/>
<evidence type="ECO:0000313" key="3">
    <source>
        <dbReference type="Proteomes" id="UP000006671"/>
    </source>
</evidence>
<keyword evidence="3" id="KW-1185">Reference proteome</keyword>
<accession>D2UZJ8</accession>
<dbReference type="InParanoid" id="D2UZJ8"/>
<dbReference type="GeneID" id="8863448"/>
<reference evidence="2 3" key="1">
    <citation type="journal article" date="2010" name="Cell">
        <title>The genome of Naegleria gruberi illuminates early eukaryotic versatility.</title>
        <authorList>
            <person name="Fritz-Laylin L.K."/>
            <person name="Prochnik S.E."/>
            <person name="Ginger M.L."/>
            <person name="Dacks J.B."/>
            <person name="Carpenter M.L."/>
            <person name="Field M.C."/>
            <person name="Kuo A."/>
            <person name="Paredez A."/>
            <person name="Chapman J."/>
            <person name="Pham J."/>
            <person name="Shu S."/>
            <person name="Neupane R."/>
            <person name="Cipriano M."/>
            <person name="Mancuso J."/>
            <person name="Tu H."/>
            <person name="Salamov A."/>
            <person name="Lindquist E."/>
            <person name="Shapiro H."/>
            <person name="Lucas S."/>
            <person name="Grigoriev I.V."/>
            <person name="Cande W.Z."/>
            <person name="Fulton C."/>
            <person name="Rokhsar D.S."/>
            <person name="Dawson S.C."/>
        </authorList>
    </citation>
    <scope>NUCLEOTIDE SEQUENCE [LARGE SCALE GENOMIC DNA]</scope>
    <source>
        <strain evidence="2 3">NEG-M</strain>
    </source>
</reference>
<name>D2UZJ8_NAEGR</name>
<organism evidence="3">
    <name type="scientific">Naegleria gruberi</name>
    <name type="common">Amoeba</name>
    <dbReference type="NCBI Taxonomy" id="5762"/>
    <lineage>
        <taxon>Eukaryota</taxon>
        <taxon>Discoba</taxon>
        <taxon>Heterolobosea</taxon>
        <taxon>Tetramitia</taxon>
        <taxon>Eutetramitia</taxon>
        <taxon>Vahlkampfiidae</taxon>
        <taxon>Naegleria</taxon>
    </lineage>
</organism>
<proteinExistence type="predicted"/>
<dbReference type="Proteomes" id="UP000006671">
    <property type="component" value="Unassembled WGS sequence"/>
</dbReference>
<feature type="coiled-coil region" evidence="1">
    <location>
        <begin position="71"/>
        <end position="188"/>
    </location>
</feature>
<keyword evidence="1" id="KW-0175">Coiled coil</keyword>
<evidence type="ECO:0000313" key="2">
    <source>
        <dbReference type="EMBL" id="EFC50167.1"/>
    </source>
</evidence>
<dbReference type="EMBL" id="GG738846">
    <property type="protein sequence ID" value="EFC50167.1"/>
    <property type="molecule type" value="Genomic_DNA"/>
</dbReference>
<gene>
    <name evidence="2" type="ORF">NAEGRDRAFT_61964</name>
</gene>
<dbReference type="RefSeq" id="XP_002682911.1">
    <property type="nucleotide sequence ID" value="XM_002682865.1"/>
</dbReference>